<evidence type="ECO:0000259" key="6">
    <source>
        <dbReference type="Pfam" id="PF04932"/>
    </source>
</evidence>
<accession>A0A7Y4GNP1</accession>
<comment type="subcellular location">
    <subcellularLocation>
        <location evidence="1">Membrane</location>
        <topology evidence="1">Multi-pass membrane protein</topology>
    </subcellularLocation>
</comment>
<feature type="transmembrane region" description="Helical" evidence="5">
    <location>
        <begin position="95"/>
        <end position="113"/>
    </location>
</feature>
<feature type="transmembrane region" description="Helical" evidence="5">
    <location>
        <begin position="119"/>
        <end position="136"/>
    </location>
</feature>
<dbReference type="InterPro" id="IPR051533">
    <property type="entry name" value="WaaL-like"/>
</dbReference>
<gene>
    <name evidence="7" type="ORF">HCN58_05920</name>
</gene>
<proteinExistence type="predicted"/>
<feature type="transmembrane region" description="Helical" evidence="5">
    <location>
        <begin position="187"/>
        <end position="216"/>
    </location>
</feature>
<dbReference type="AlphaFoldDB" id="A0A7Y4GNP1"/>
<dbReference type="Pfam" id="PF04932">
    <property type="entry name" value="Wzy_C"/>
    <property type="match status" value="1"/>
</dbReference>
<keyword evidence="3 5" id="KW-1133">Transmembrane helix</keyword>
<feature type="transmembrane region" description="Helical" evidence="5">
    <location>
        <begin position="312"/>
        <end position="334"/>
    </location>
</feature>
<dbReference type="PANTHER" id="PTHR37422">
    <property type="entry name" value="TEICHURONIC ACID BIOSYNTHESIS PROTEIN TUAE"/>
    <property type="match status" value="1"/>
</dbReference>
<dbReference type="RefSeq" id="WP_171578401.1">
    <property type="nucleotide sequence ID" value="NZ_JAAVLX010000002.1"/>
</dbReference>
<sequence length="450" mass="49691">MEVQVPSFPIYVSLPVCSATLLLVLVQVWRLRDACATFIILATWFRYSIAVFHQYTYAPLVLGLSMIALMSIVTVAIGLLVIGPRNLLLRGLTPFYTIILVILVSALSNQAWIGAINATLKWLYLMVFAVAGYLAMQRIGSARLFRSFAVIFAGPIVFQWLSIPWGLKVTNDDGSTSFLGGYQHQQALSIILLTFLYVTCFSQGMSVTASYVRLAISAAGIVLANYRTALLAAALPAASLAVSTVLRHFIPKQRAIVLVTLAIMTVFVFVGFAIVAQDRFADIGTMLDKNTSLLQPPERFSRAETRMFSGRAYLWSQYIDAYLDGSIINILVGFGPEGWVGRFSLYAHNTFVSYLYELGLFGLAAFLWILISNFLTALRTSSDDMPLLISCHIGFFVLNLATMPFWTLEGAILYALLLSQTWHLASTNVSTEELLHPRVGLRASGSLQSR</sequence>
<feature type="transmembrane region" description="Helical" evidence="5">
    <location>
        <begin position="148"/>
        <end position="167"/>
    </location>
</feature>
<feature type="transmembrane region" description="Helical" evidence="5">
    <location>
        <begin position="354"/>
        <end position="375"/>
    </location>
</feature>
<feature type="transmembrane region" description="Helical" evidence="5">
    <location>
        <begin position="228"/>
        <end position="250"/>
    </location>
</feature>
<feature type="transmembrane region" description="Helical" evidence="5">
    <location>
        <begin position="387"/>
        <end position="408"/>
    </location>
</feature>
<evidence type="ECO:0000256" key="4">
    <source>
        <dbReference type="ARBA" id="ARBA00023136"/>
    </source>
</evidence>
<evidence type="ECO:0000313" key="7">
    <source>
        <dbReference type="EMBL" id="NOJ39144.1"/>
    </source>
</evidence>
<feature type="transmembrane region" description="Helical" evidence="5">
    <location>
        <begin position="12"/>
        <end position="29"/>
    </location>
</feature>
<dbReference type="EMBL" id="JAAVLX010000002">
    <property type="protein sequence ID" value="NOJ39144.1"/>
    <property type="molecule type" value="Genomic_DNA"/>
</dbReference>
<feature type="domain" description="O-antigen ligase-related" evidence="6">
    <location>
        <begin position="214"/>
        <end position="367"/>
    </location>
</feature>
<protein>
    <recommendedName>
        <fullName evidence="6">O-antigen ligase-related domain-containing protein</fullName>
    </recommendedName>
</protein>
<name>A0A7Y4GNP1_9BRAD</name>
<feature type="transmembrane region" description="Helical" evidence="5">
    <location>
        <begin position="256"/>
        <end position="276"/>
    </location>
</feature>
<evidence type="ECO:0000256" key="3">
    <source>
        <dbReference type="ARBA" id="ARBA00022989"/>
    </source>
</evidence>
<dbReference type="InterPro" id="IPR007016">
    <property type="entry name" value="O-antigen_ligase-rel_domated"/>
</dbReference>
<keyword evidence="2 5" id="KW-0812">Transmembrane</keyword>
<reference evidence="7 8" key="1">
    <citation type="submission" date="2020-03" db="EMBL/GenBank/DDBJ databases">
        <title>Bradyrhizobium diversity isolated from nodules of Indigofera sp.</title>
        <authorList>
            <person name="Klepa M."/>
            <person name="Helene L."/>
            <person name="Hungria M."/>
        </authorList>
    </citation>
    <scope>NUCLEOTIDE SEQUENCE [LARGE SCALE GENOMIC DNA]</scope>
    <source>
        <strain evidence="7 8">WSM 1791</strain>
    </source>
</reference>
<evidence type="ECO:0000256" key="5">
    <source>
        <dbReference type="SAM" id="Phobius"/>
    </source>
</evidence>
<keyword evidence="8" id="KW-1185">Reference proteome</keyword>
<keyword evidence="4 5" id="KW-0472">Membrane</keyword>
<evidence type="ECO:0000313" key="8">
    <source>
        <dbReference type="Proteomes" id="UP000544122"/>
    </source>
</evidence>
<dbReference type="GO" id="GO:0016020">
    <property type="term" value="C:membrane"/>
    <property type="evidence" value="ECO:0007669"/>
    <property type="project" value="UniProtKB-SubCell"/>
</dbReference>
<dbReference type="Proteomes" id="UP000544122">
    <property type="component" value="Unassembled WGS sequence"/>
</dbReference>
<feature type="transmembrane region" description="Helical" evidence="5">
    <location>
        <begin position="61"/>
        <end position="83"/>
    </location>
</feature>
<organism evidence="7 8">
    <name type="scientific">Bradyrhizobium australiense</name>
    <dbReference type="NCBI Taxonomy" id="2721161"/>
    <lineage>
        <taxon>Bacteria</taxon>
        <taxon>Pseudomonadati</taxon>
        <taxon>Pseudomonadota</taxon>
        <taxon>Alphaproteobacteria</taxon>
        <taxon>Hyphomicrobiales</taxon>
        <taxon>Nitrobacteraceae</taxon>
        <taxon>Bradyrhizobium</taxon>
    </lineage>
</organism>
<dbReference type="PANTHER" id="PTHR37422:SF13">
    <property type="entry name" value="LIPOPOLYSACCHARIDE BIOSYNTHESIS PROTEIN PA4999-RELATED"/>
    <property type="match status" value="1"/>
</dbReference>
<feature type="transmembrane region" description="Helical" evidence="5">
    <location>
        <begin position="36"/>
        <end position="55"/>
    </location>
</feature>
<evidence type="ECO:0000256" key="2">
    <source>
        <dbReference type="ARBA" id="ARBA00022692"/>
    </source>
</evidence>
<comment type="caution">
    <text evidence="7">The sequence shown here is derived from an EMBL/GenBank/DDBJ whole genome shotgun (WGS) entry which is preliminary data.</text>
</comment>
<evidence type="ECO:0000256" key="1">
    <source>
        <dbReference type="ARBA" id="ARBA00004141"/>
    </source>
</evidence>